<dbReference type="InterPro" id="IPR041588">
    <property type="entry name" value="Integrase_H2C2"/>
</dbReference>
<dbReference type="AlphaFoldDB" id="A0A182HPH4"/>
<dbReference type="VEuPathDB" id="VectorBase:AARA21_003946"/>
<dbReference type="PANTHER" id="PTHR47331">
    <property type="entry name" value="PHD-TYPE DOMAIN-CONTAINING PROTEIN"/>
    <property type="match status" value="1"/>
</dbReference>
<sequence>GLLRVGGRPQQTGFEYSGKHPLLLPGSSHFAKVIAVEYHCRLLHAGPRATLAEMRKEYWVIDGRRITNSDCKSCVTCFGADPKTVSHPMGQLPESRATPTRPFSVVGVDNCGPFYLKPAHPFSSVTSIVWGDGDSAGEAEINCHSLTPLSEDPTEVDALTLGLFLIGTALMTLPDNNVVVVPESHMRQFQLLQQIVQRHWKRWVTEYFKNQRILIPQPLAVGQLVISREDIVAPCEWLLARTYEDNPGSDGIVRVVILPTQQGFLKRLVSRICLLPFEKEEEY</sequence>
<accession>A0A182HPH4</accession>
<organism evidence="3 4">
    <name type="scientific">Anopheles arabiensis</name>
    <name type="common">Mosquito</name>
    <dbReference type="NCBI Taxonomy" id="7173"/>
    <lineage>
        <taxon>Eukaryota</taxon>
        <taxon>Metazoa</taxon>
        <taxon>Ecdysozoa</taxon>
        <taxon>Arthropoda</taxon>
        <taxon>Hexapoda</taxon>
        <taxon>Insecta</taxon>
        <taxon>Pterygota</taxon>
        <taxon>Neoptera</taxon>
        <taxon>Endopterygota</taxon>
        <taxon>Diptera</taxon>
        <taxon>Nematocera</taxon>
        <taxon>Culicoidea</taxon>
        <taxon>Culicidae</taxon>
        <taxon>Anophelinae</taxon>
        <taxon>Anopheles</taxon>
    </lineage>
</organism>
<protein>
    <recommendedName>
        <fullName evidence="5">DUF5641 domain-containing protein</fullName>
    </recommendedName>
</protein>
<evidence type="ECO:0000313" key="4">
    <source>
        <dbReference type="Proteomes" id="UP000075840"/>
    </source>
</evidence>
<evidence type="ECO:0000259" key="2">
    <source>
        <dbReference type="Pfam" id="PF18701"/>
    </source>
</evidence>
<feature type="domain" description="DUF5641" evidence="2">
    <location>
        <begin position="188"/>
        <end position="275"/>
    </location>
</feature>
<dbReference type="EnsemblMetazoa" id="AARA003163-RA">
    <property type="protein sequence ID" value="AARA003163-PA"/>
    <property type="gene ID" value="AARA003163"/>
</dbReference>
<evidence type="ECO:0008006" key="5">
    <source>
        <dbReference type="Google" id="ProtNLM"/>
    </source>
</evidence>
<evidence type="ECO:0000313" key="3">
    <source>
        <dbReference type="EnsemblMetazoa" id="AARA003163-PA"/>
    </source>
</evidence>
<dbReference type="EMBL" id="APCN01006579">
    <property type="status" value="NOT_ANNOTATED_CDS"/>
    <property type="molecule type" value="Genomic_DNA"/>
</dbReference>
<reference evidence="3" key="1">
    <citation type="submission" date="2022-08" db="UniProtKB">
        <authorList>
            <consortium name="EnsemblMetazoa"/>
        </authorList>
    </citation>
    <scope>IDENTIFICATION</scope>
    <source>
        <strain evidence="3">Dongola</strain>
    </source>
</reference>
<name>A0A182HPH4_ANOAR</name>
<dbReference type="Pfam" id="PF18701">
    <property type="entry name" value="DUF5641"/>
    <property type="match status" value="1"/>
</dbReference>
<dbReference type="Pfam" id="PF17921">
    <property type="entry name" value="Integrase_H2C2"/>
    <property type="match status" value="1"/>
</dbReference>
<evidence type="ECO:0000259" key="1">
    <source>
        <dbReference type="Pfam" id="PF17921"/>
    </source>
</evidence>
<dbReference type="PANTHER" id="PTHR47331:SF2">
    <property type="match status" value="1"/>
</dbReference>
<dbReference type="VEuPathDB" id="VectorBase:AARA21_007827"/>
<keyword evidence="4" id="KW-1185">Reference proteome</keyword>
<dbReference type="InterPro" id="IPR040676">
    <property type="entry name" value="DUF5641"/>
</dbReference>
<feature type="domain" description="Integrase zinc-binding" evidence="1">
    <location>
        <begin position="34"/>
        <end position="78"/>
    </location>
</feature>
<dbReference type="VEuPathDB" id="VectorBase:AARA003163"/>
<dbReference type="Proteomes" id="UP000075840">
    <property type="component" value="Unassembled WGS sequence"/>
</dbReference>
<proteinExistence type="predicted"/>